<accession>A0A1S4AUG1</accession>
<dbReference type="GO" id="GO:0009755">
    <property type="term" value="P:hormone-mediated signaling pathway"/>
    <property type="evidence" value="ECO:0000318"/>
    <property type="project" value="GO_Central"/>
</dbReference>
<dbReference type="PANTHER" id="PTHR27008">
    <property type="entry name" value="OS04G0122200 PROTEIN"/>
    <property type="match status" value="1"/>
</dbReference>
<dbReference type="SMR" id="A0A1S4AUG1"/>
<dbReference type="InterPro" id="IPR000719">
    <property type="entry name" value="Prot_kinase_dom"/>
</dbReference>
<evidence type="ECO:0000256" key="5">
    <source>
        <dbReference type="ARBA" id="ARBA00022989"/>
    </source>
</evidence>
<evidence type="ECO:0000256" key="6">
    <source>
        <dbReference type="ARBA" id="ARBA00023136"/>
    </source>
</evidence>
<dbReference type="SUPFAM" id="SSF52058">
    <property type="entry name" value="L domain-like"/>
    <property type="match status" value="1"/>
</dbReference>
<dbReference type="OrthoDB" id="683175at2759"/>
<dbReference type="PaxDb" id="4097-A0A1S4AUG1"/>
<keyword evidence="2" id="KW-0433">Leucine-rich repeat</keyword>
<dbReference type="GO" id="GO:0038023">
    <property type="term" value="F:signaling receptor activity"/>
    <property type="evidence" value="ECO:0000318"/>
    <property type="project" value="GO_Central"/>
</dbReference>
<dbReference type="GO" id="GO:0004672">
    <property type="term" value="F:protein kinase activity"/>
    <property type="evidence" value="ECO:0007669"/>
    <property type="project" value="InterPro"/>
</dbReference>
<gene>
    <name evidence="8" type="primary">LOC107801399</name>
</gene>
<dbReference type="RefSeq" id="XP_016480215.1">
    <property type="nucleotide sequence ID" value="XM_016624729.1"/>
</dbReference>
<organism evidence="8">
    <name type="scientific">Nicotiana tabacum</name>
    <name type="common">Common tobacco</name>
    <dbReference type="NCBI Taxonomy" id="4097"/>
    <lineage>
        <taxon>Eukaryota</taxon>
        <taxon>Viridiplantae</taxon>
        <taxon>Streptophyta</taxon>
        <taxon>Embryophyta</taxon>
        <taxon>Tracheophyta</taxon>
        <taxon>Spermatophyta</taxon>
        <taxon>Magnoliopsida</taxon>
        <taxon>eudicotyledons</taxon>
        <taxon>Gunneridae</taxon>
        <taxon>Pentapetalae</taxon>
        <taxon>asterids</taxon>
        <taxon>lamiids</taxon>
        <taxon>Solanales</taxon>
        <taxon>Solanaceae</taxon>
        <taxon>Nicotianoideae</taxon>
        <taxon>Nicotianeae</taxon>
        <taxon>Nicotiana</taxon>
    </lineage>
</organism>
<evidence type="ECO:0000256" key="2">
    <source>
        <dbReference type="ARBA" id="ARBA00022614"/>
    </source>
</evidence>
<dbReference type="Pfam" id="PF00069">
    <property type="entry name" value="Pkinase"/>
    <property type="match status" value="1"/>
</dbReference>
<dbReference type="InterPro" id="IPR001611">
    <property type="entry name" value="Leu-rich_rpt"/>
</dbReference>
<dbReference type="InterPro" id="IPR032675">
    <property type="entry name" value="LRR_dom_sf"/>
</dbReference>
<dbReference type="InterPro" id="IPR011009">
    <property type="entry name" value="Kinase-like_dom_sf"/>
</dbReference>
<dbReference type="AlphaFoldDB" id="A0A1S4AUG1"/>
<keyword evidence="4" id="KW-0677">Repeat</keyword>
<evidence type="ECO:0000256" key="1">
    <source>
        <dbReference type="ARBA" id="ARBA00004370"/>
    </source>
</evidence>
<dbReference type="Gene3D" id="3.80.10.10">
    <property type="entry name" value="Ribonuclease Inhibitor"/>
    <property type="match status" value="2"/>
</dbReference>
<evidence type="ECO:0000256" key="4">
    <source>
        <dbReference type="ARBA" id="ARBA00022737"/>
    </source>
</evidence>
<evidence type="ECO:0000313" key="8">
    <source>
        <dbReference type="RefSeq" id="XP_016480215.1"/>
    </source>
</evidence>
<sequence>MVVELRGLISLDISRNELVGHLPISIQGLKNLQALNHAENRINGSLSTNLCLLQSLSELYLSRNQIIDPISEGFGKLNSLRKLYFDYNKVMLSVPRSIWNLKDLLLLNLSSNLLNGSLHPDIGNSKAAIFINLSRNNFSNEISVTVGGLSNLINFSLVHQYLPNGNIEKWLYYDNHALGIMRRLNIMIYVAYALEYLLHHGYLKPVVHCDASNVLLDGNLVAHLSDFGIAKIFGDRESIAYTKTLATMGYIAPEYYGMEGLVSTKCHVYSVEVYD</sequence>
<proteinExistence type="predicted"/>
<dbReference type="OMA" id="ICHHRNI"/>
<name>A0A1S4AUG1_TOBAC</name>
<evidence type="ECO:0000256" key="3">
    <source>
        <dbReference type="ARBA" id="ARBA00022692"/>
    </source>
</evidence>
<evidence type="ECO:0000259" key="7">
    <source>
        <dbReference type="PROSITE" id="PS50011"/>
    </source>
</evidence>
<comment type="subcellular location">
    <subcellularLocation>
        <location evidence="1">Membrane</location>
    </subcellularLocation>
</comment>
<dbReference type="PROSITE" id="PS50011">
    <property type="entry name" value="PROTEIN_KINASE_DOM"/>
    <property type="match status" value="1"/>
</dbReference>
<dbReference type="GO" id="GO:0005524">
    <property type="term" value="F:ATP binding"/>
    <property type="evidence" value="ECO:0007669"/>
    <property type="project" value="InterPro"/>
</dbReference>
<protein>
    <submittedName>
        <fullName evidence="8">Probable leucine-rich repeat receptor-like protein kinase At1g35710</fullName>
    </submittedName>
</protein>
<dbReference type="Gene3D" id="1.10.510.10">
    <property type="entry name" value="Transferase(Phosphotransferase) domain 1"/>
    <property type="match status" value="1"/>
</dbReference>
<dbReference type="InterPro" id="IPR051809">
    <property type="entry name" value="Plant_receptor-like_S/T_kinase"/>
</dbReference>
<dbReference type="KEGG" id="nta:107801399"/>
<dbReference type="SUPFAM" id="SSF56112">
    <property type="entry name" value="Protein kinase-like (PK-like)"/>
    <property type="match status" value="1"/>
</dbReference>
<dbReference type="STRING" id="4097.A0A1S4AUG1"/>
<keyword evidence="6" id="KW-0472">Membrane</keyword>
<keyword evidence="3" id="KW-0812">Transmembrane</keyword>
<keyword evidence="5" id="KW-1133">Transmembrane helix</keyword>
<dbReference type="PANTHER" id="PTHR27008:SF585">
    <property type="entry name" value="PROTEIN KINASE DOMAIN-CONTAINING PROTEIN"/>
    <property type="match status" value="1"/>
</dbReference>
<reference evidence="8" key="1">
    <citation type="submission" date="2025-08" db="UniProtKB">
        <authorList>
            <consortium name="RefSeq"/>
        </authorList>
    </citation>
    <scope>IDENTIFICATION</scope>
</reference>
<dbReference type="GO" id="GO:0005886">
    <property type="term" value="C:plasma membrane"/>
    <property type="evidence" value="ECO:0000318"/>
    <property type="project" value="GO_Central"/>
</dbReference>
<dbReference type="Pfam" id="PF00560">
    <property type="entry name" value="LRR_1"/>
    <property type="match status" value="2"/>
</dbReference>
<feature type="domain" description="Protein kinase" evidence="7">
    <location>
        <begin position="37"/>
        <end position="275"/>
    </location>
</feature>